<evidence type="ECO:0000313" key="3">
    <source>
        <dbReference type="EMBL" id="CAE7691608.1"/>
    </source>
</evidence>
<feature type="region of interest" description="Disordered" evidence="2">
    <location>
        <begin position="430"/>
        <end position="452"/>
    </location>
</feature>
<organism evidence="3 4">
    <name type="scientific">Symbiodinium pilosum</name>
    <name type="common">Dinoflagellate</name>
    <dbReference type="NCBI Taxonomy" id="2952"/>
    <lineage>
        <taxon>Eukaryota</taxon>
        <taxon>Sar</taxon>
        <taxon>Alveolata</taxon>
        <taxon>Dinophyceae</taxon>
        <taxon>Suessiales</taxon>
        <taxon>Symbiodiniaceae</taxon>
        <taxon>Symbiodinium</taxon>
    </lineage>
</organism>
<proteinExistence type="predicted"/>
<evidence type="ECO:0000313" key="4">
    <source>
        <dbReference type="Proteomes" id="UP000649617"/>
    </source>
</evidence>
<dbReference type="OrthoDB" id="10365961at2759"/>
<protein>
    <submittedName>
        <fullName evidence="3">KIF13B protein</fullName>
    </submittedName>
</protein>
<name>A0A812WSL4_SYMPI</name>
<dbReference type="EMBL" id="CAJNIZ010044522">
    <property type="protein sequence ID" value="CAE7691608.1"/>
    <property type="molecule type" value="Genomic_DNA"/>
</dbReference>
<evidence type="ECO:0000256" key="1">
    <source>
        <dbReference type="SAM" id="Coils"/>
    </source>
</evidence>
<gene>
    <name evidence="3" type="primary">KIF13B</name>
    <name evidence="3" type="ORF">SPIL2461_LOCUS19366</name>
</gene>
<reference evidence="3" key="1">
    <citation type="submission" date="2021-02" db="EMBL/GenBank/DDBJ databases">
        <authorList>
            <person name="Dougan E. K."/>
            <person name="Rhodes N."/>
            <person name="Thang M."/>
            <person name="Chan C."/>
        </authorList>
    </citation>
    <scope>NUCLEOTIDE SEQUENCE</scope>
</reference>
<feature type="coiled-coil region" evidence="1">
    <location>
        <begin position="513"/>
        <end position="582"/>
    </location>
</feature>
<keyword evidence="4" id="KW-1185">Reference proteome</keyword>
<dbReference type="AlphaFoldDB" id="A0A812WSL4"/>
<feature type="compositionally biased region" description="Low complexity" evidence="2">
    <location>
        <begin position="433"/>
        <end position="451"/>
    </location>
</feature>
<dbReference type="Proteomes" id="UP000649617">
    <property type="component" value="Unassembled WGS sequence"/>
</dbReference>
<comment type="caution">
    <text evidence="3">The sequence shown here is derived from an EMBL/GenBank/DDBJ whole genome shotgun (WGS) entry which is preliminary data.</text>
</comment>
<keyword evidence="1" id="KW-0175">Coiled coil</keyword>
<accession>A0A812WSL4</accession>
<sequence>MLGASCWQDSTKGERLSGIEATNCEHVFSGVVTQADSDELTQEMLAAMMREADTSNPTPKSPGATLLDTPEEDLLSLKDRVRLAMYSKLEDGSLEQAVQVAADAGGAQHFSDVPPPPPPEDLCEEDQELKEPEVEPVPAEETRRPTPQDLAALRRRTAELLAQAADSGGLGEILAEVKREMFLEVRQRVAGLLTEAADNGDLEKILEDVKGPPLPQEFAEKETSLRQKAARLLTEAADTGLLERVLQKGLEGHIQAEADRFELERREDRQVCHEAPDQDLAEVRAAAKAALLEAAETGALERAVADLKVKKPLEKSKEDTKSKAAALLCEAAESGRLQQALSEVRQTFTVSQKEALLAVRQRAAGLLSEAAVDGKLERILTEIGKEEIQTSRRVEVDVRSKVRTQLQEAALDGRLEAALANASEDRALDSLRPQEPQEPQEAAPHAAPAEAARQRIRARLLEGLEDGRLEQAVAKEAKHASAAKVTSAVTKVTMEEFSAKMFLEAFAEKGQRLQSLLRSIAEAEVQIRLREQRCQQLQARVSENKLELAHLDLDSEWCAKLLESAEERRKALQQSQRRLLGTLHGKMHELASAS</sequence>
<evidence type="ECO:0000256" key="2">
    <source>
        <dbReference type="SAM" id="MobiDB-lite"/>
    </source>
</evidence>
<feature type="region of interest" description="Disordered" evidence="2">
    <location>
        <begin position="107"/>
        <end position="147"/>
    </location>
</feature>